<dbReference type="InterPro" id="IPR041690">
    <property type="entry name" value="Cadherin_5"/>
</dbReference>
<name>A0ABY6CTZ8_9BACT</name>
<dbReference type="InterPro" id="IPR028974">
    <property type="entry name" value="TSP_type-3_rpt"/>
</dbReference>
<keyword evidence="5" id="KW-1185">Reference proteome</keyword>
<dbReference type="RefSeq" id="WP_262311422.1">
    <property type="nucleotide sequence ID" value="NZ_CP106679.1"/>
</dbReference>
<dbReference type="Proteomes" id="UP001065174">
    <property type="component" value="Chromosome"/>
</dbReference>
<proteinExistence type="predicted"/>
<sequence length="2640" mass="271819">MKTHKATYSNHSKKFNKAFMAKWSFCLFLLYAGLRLNVMAQATIDNGSAGANALMTRIEGTGVTLSNGVFPNPGDAGAQYGTFSNGINGAGLSVDSGIILSTGSVATALSSNDAAGSTENTGNTYSDPDLVAINSTGIYDAAIFQFDITTGADVDAIIISYQFGSEEYPDYVCSRYNDAFGFFVSGPGISGTQNIALVPESGNVVAVNSVNGGSCGSAQDGTATDLTKSNYFIDNNEGIPGPLYVEFNGMTTLLNGRIENLTPNTTYTFKIALADVGDGSYDSGIIINQVVGYKTNSDNDGLDDIADLDDDNDGIDDIIEAGGNEPNGDEDGDGLENWRDVLDNNGVSDGSATVYTDSDNNGYPDVYDTDGDGIPNHLDLDSDNDGCDDVVEAGFEDPDNDGLLGTSPVTSDAQGRVDGQGGYTGTNSYVTTVGIAGNITTQPVAASVMREEDASFSVSATGDELVYQWEEYNGTAWSTITNGGSAPGYTGANSNSLSITDLPLGHNGYEYRVVITSTSYACTNLTSNEVNLEVLAPPSDTPVITDDFCVETAGTVSEVNGSTTENTTNLIIRIYVANTETGVKNEVIPSQVVFSPGSWTAEGLSINANQWVFATAENVNLSEPEGSFSPGVQVRTKTPDPTNSLKITSSPVAGDATLEGEVLISTTSAYVIQLYIDGVKIPGAVASVPQGALAAIGNWVIEDLDLPSPVLYANGVATVTMDNPDIAFCESNPSAGVLIACNPTNTIALISSQDPSGCDLTDGSILINGLDVSQPYTIRYKKDNVDVSTNVTSNTSGEVTISGLNDGSYTDIYADLSSCPSNILAGPVVLSEPTSATIAHQLSFNPTTCGGTEGYIQLSGLSGNTSYTVNYKKDEAPVSRTIAASGGILTINSLSAGSYSDISVTSSSCTSNILVGPYSLSDPLAPTIIYDTEQAPASCSSMDGYIRLSGLVPSNSYDYQYTKDGSLVNSASPLIADVTGAVQIDNLGAGTYTNTSVSQTSNGCQSNTIPSIVLNPPDIELGMIIDPTTCGGMDGSIEIINLAENTTYDLDYQKDGSPVSTSTFTASSLGDHVISGLSQGIYTDITVTNSGCVSNTLSITLSEPANPVITQGALVNPSTCGGTNGSIELTGLEISTSYTVEYTMGSLVSQPLTSDGSGNLTILSLSAGEYTNISVTLKNCTSNQLASIVLSDPATPTITLGQNPVVCVGTTSGDLDFSATTNSPDTYSIDFDGAAEAFGFVDVVGATLSSSPIVIDIPAGADPDTYQATITVENASTACASSMVDFTVSVIGFPSVPTVQQLVTNDETPVISGSADAGVALVVEVASAIYNLSADGSGNWSIDTEVLTPDNGVFTPNTNGANEVLVTAGVSGCEVSDMTADELNIDTTPPTVDIQDEPTVIVSASAFTVTLSFSEDVSNFVLSDIIVGNGFASNFKVIDGSTYTVDITPDMSDDVTIDVPAIVANDVANNDNTAATQAVVPLNPTAPTVLSQFTNNLKPIISGTTGTGTALDTDETMTVTVNGATYNVVPNANGKWSVDTDRDSPASGSLGIFSNGNSYEVVAIVEDAAGNEGVDVSSNEIIIDTVSPTVPTVVSQTTNVVNPVITGTTGTGSALPGDETMTVTVNGATYNVVPDASGNWSVDTSTDSPSSGTLGTFDDGSTYQVVATVTDAAGNEASDTTTDEIVIDRTDPTAPTVAALTSNATNPVITGTTGTGSALPGDETMTVTVNGATYNVVPDASGNWSVDTSTDSPSSGTLGTFDDGSTYQVVATVTDAAGNEASDTTTDEIVIDRTDPTAPTVAALTSNATNPAITGTTGTGSALPGDETMTVTVNGATYNVVPDASGNWSVDTSTDSPSSGTLGTFDDGSTYQVVATVTDAAGNEASDTTTDEIVIDRTDPTAPTVAALTSNATNPAITGTTGTGSALPGDETMTVTVNGATYNVVPDASGNWSVDTSTDSPSSGTLGTFDDGSTYQVVATVTDAAGNEASDTTTDEIVIDRTDPTVPTVAALTSNATNPVITGTTGTGSALPGDETMTVTVNGATYNVVPDASGNWSVDTSTDSPSSGTLGTFDDGSTYQVVAIVTDAAGNEASDTTTDEIVIDRTDPTAPTVAALTSNATNPVITGTTGTGSALPGDETMTVTVNGATYNVVPDASGNWSVDTSTDSPSSGTLGTFDDGSTYQVVATVTDAAGNEASDTTTDEIVIDTNNNPIAVEDVVSTFEDQPVTIDILDNDSDVDTDPLTVSNAISDIGTVVINTDGTITVTPPTDYIGEIVVTYEISDGRGGAAVGSAKITVLENRSLDITMEEQCIKDVPYVDYDVAALGFDPEGLMAMVEWVNASGNVVQTLSNQPLSGRLLWPGAEVDSNGNGINWPGWDFNDGAWIEVEDGLRNGMSVRISVNPQNTLSVSYPPATPACAAQPINPFDTMDTDGDGIVDRDEDTNGDGNPDNDDTDGDGIPDYLDQDDDGDGILSINEDLDMDGDPMNDDTDGDGIPNFMDSDDDGDGLLSVAEDADENGDLTNDDCDQDGIPNYLDMDLCELSTKVLNNVISSSSPAPYDRLQIDHIEDFPNNSVQIFNRWGNKVWETKGYNNTDNAFFGSADGSGILGSNGNLPVGTYFYVVDLGGNENPLKGFVRVQ</sequence>
<gene>
    <name evidence="4" type="ORF">N6H18_08560</name>
</gene>
<dbReference type="Pfam" id="PF13585">
    <property type="entry name" value="CHU_C"/>
    <property type="match status" value="1"/>
</dbReference>
<reference evidence="4" key="1">
    <citation type="submission" date="2022-09" db="EMBL/GenBank/DDBJ databases">
        <title>Comparative genomics and taxonomic characterization of three novel marine species of genus Reichenbachiella exhibiting antioxidant and polysaccharide degradation activities.</title>
        <authorList>
            <person name="Muhammad N."/>
            <person name="Lee Y.-J."/>
            <person name="Ko J."/>
            <person name="Kim S.-G."/>
        </authorList>
    </citation>
    <scope>NUCLEOTIDE SEQUENCE</scope>
    <source>
        <strain evidence="4">BKB1-1</strain>
    </source>
</reference>
<protein>
    <submittedName>
        <fullName evidence="4">Choice-of-anchor L domain-containing protein</fullName>
    </submittedName>
</protein>
<feature type="compositionally biased region" description="Acidic residues" evidence="1">
    <location>
        <begin position="2478"/>
        <end position="2493"/>
    </location>
</feature>
<dbReference type="InterPro" id="IPR013783">
    <property type="entry name" value="Ig-like_fold"/>
</dbReference>
<dbReference type="InterPro" id="IPR044048">
    <property type="entry name" value="Big_12"/>
</dbReference>
<feature type="region of interest" description="Disordered" evidence="1">
    <location>
        <begin position="2419"/>
        <end position="2512"/>
    </location>
</feature>
<accession>A0ABY6CTZ8</accession>
<dbReference type="Pfam" id="PF19078">
    <property type="entry name" value="Big_12"/>
    <property type="match status" value="1"/>
</dbReference>
<evidence type="ECO:0000313" key="4">
    <source>
        <dbReference type="EMBL" id="UXP33996.1"/>
    </source>
</evidence>
<dbReference type="Gene3D" id="4.10.1080.10">
    <property type="entry name" value="TSP type-3 repeat"/>
    <property type="match status" value="1"/>
</dbReference>
<feature type="compositionally biased region" description="Acidic residues" evidence="1">
    <location>
        <begin position="2430"/>
        <end position="2471"/>
    </location>
</feature>
<dbReference type="Pfam" id="PF17892">
    <property type="entry name" value="Cadherin_5"/>
    <property type="match status" value="1"/>
</dbReference>
<dbReference type="NCBIfam" id="NF033510">
    <property type="entry name" value="Ca_tandemer"/>
    <property type="match status" value="7"/>
</dbReference>
<dbReference type="Gene3D" id="2.60.40.10">
    <property type="entry name" value="Immunoglobulins"/>
    <property type="match status" value="8"/>
</dbReference>
<feature type="domain" description="Cadherin-like" evidence="2">
    <location>
        <begin position="2209"/>
        <end position="2298"/>
    </location>
</feature>
<evidence type="ECO:0000313" key="5">
    <source>
        <dbReference type="Proteomes" id="UP001065174"/>
    </source>
</evidence>
<evidence type="ECO:0000259" key="2">
    <source>
        <dbReference type="Pfam" id="PF17892"/>
    </source>
</evidence>
<organism evidence="4 5">
    <name type="scientific">Reichenbachiella agarivorans</name>
    <dbReference type="NCBI Taxonomy" id="2979464"/>
    <lineage>
        <taxon>Bacteria</taxon>
        <taxon>Pseudomonadati</taxon>
        <taxon>Bacteroidota</taxon>
        <taxon>Cytophagia</taxon>
        <taxon>Cytophagales</taxon>
        <taxon>Reichenbachiellaceae</taxon>
        <taxon>Reichenbachiella</taxon>
    </lineage>
</organism>
<evidence type="ECO:0000256" key="1">
    <source>
        <dbReference type="SAM" id="MobiDB-lite"/>
    </source>
</evidence>
<feature type="region of interest" description="Disordered" evidence="1">
    <location>
        <begin position="395"/>
        <end position="421"/>
    </location>
</feature>
<feature type="domain" description="Bacterial Ig-like" evidence="3">
    <location>
        <begin position="1386"/>
        <end position="1477"/>
    </location>
</feature>
<evidence type="ECO:0000259" key="3">
    <source>
        <dbReference type="Pfam" id="PF19078"/>
    </source>
</evidence>
<dbReference type="EMBL" id="CP106679">
    <property type="protein sequence ID" value="UXP33996.1"/>
    <property type="molecule type" value="Genomic_DNA"/>
</dbReference>
<dbReference type="NCBIfam" id="NF038133">
    <property type="entry name" value="choice_anch_L"/>
    <property type="match status" value="1"/>
</dbReference>
<dbReference type="InterPro" id="IPR049804">
    <property type="entry name" value="Choice_anch_L"/>
</dbReference>